<dbReference type="AlphaFoldDB" id="A0A1Y2FC36"/>
<evidence type="ECO:0000256" key="8">
    <source>
        <dbReference type="SAM" id="Coils"/>
    </source>
</evidence>
<feature type="chain" id="PRO_5013299561" evidence="9">
    <location>
        <begin position="16"/>
        <end position="212"/>
    </location>
</feature>
<protein>
    <submittedName>
        <fullName evidence="11">Emp24/gp25L/p24 family/GOLD-domain-containing protein</fullName>
    </submittedName>
</protein>
<evidence type="ECO:0000256" key="2">
    <source>
        <dbReference type="ARBA" id="ARBA00007104"/>
    </source>
</evidence>
<reference evidence="11 12" key="1">
    <citation type="submission" date="2016-07" db="EMBL/GenBank/DDBJ databases">
        <title>Pervasive Adenine N6-methylation of Active Genes in Fungi.</title>
        <authorList>
            <consortium name="DOE Joint Genome Institute"/>
            <person name="Mondo S.J."/>
            <person name="Dannebaum R.O."/>
            <person name="Kuo R.C."/>
            <person name="Labutti K."/>
            <person name="Haridas S."/>
            <person name="Kuo A."/>
            <person name="Salamov A."/>
            <person name="Ahrendt S.R."/>
            <person name="Lipzen A."/>
            <person name="Sullivan W."/>
            <person name="Andreopoulos W.B."/>
            <person name="Clum A."/>
            <person name="Lindquist E."/>
            <person name="Daum C."/>
            <person name="Ramamoorthy G.K."/>
            <person name="Gryganskyi A."/>
            <person name="Culley D."/>
            <person name="Magnuson J.K."/>
            <person name="James T.Y."/>
            <person name="O'Malley M.A."/>
            <person name="Stajich J.E."/>
            <person name="Spatafora J.W."/>
            <person name="Visel A."/>
            <person name="Grigoriev I.V."/>
        </authorList>
    </citation>
    <scope>NUCLEOTIDE SEQUENCE [LARGE SCALE GENOMIC DNA]</scope>
    <source>
        <strain evidence="11 12">12-1054</strain>
    </source>
</reference>
<comment type="caution">
    <text evidence="11">The sequence shown here is derived from an EMBL/GenBank/DDBJ whole genome shotgun (WGS) entry which is preliminary data.</text>
</comment>
<keyword evidence="3 7" id="KW-0812">Transmembrane</keyword>
<proteinExistence type="inferred from homology"/>
<dbReference type="PROSITE" id="PS50866">
    <property type="entry name" value="GOLD"/>
    <property type="match status" value="1"/>
</dbReference>
<keyword evidence="12" id="KW-1185">Reference proteome</keyword>
<comment type="subcellular location">
    <subcellularLocation>
        <location evidence="1 7">Membrane</location>
        <topology evidence="1 7">Single-pass type I membrane protein</topology>
    </subcellularLocation>
</comment>
<evidence type="ECO:0000256" key="1">
    <source>
        <dbReference type="ARBA" id="ARBA00004479"/>
    </source>
</evidence>
<sequence>MQLLRLLTWLPATSALYFYLEGGEKKCIQEDLSIGTLVVGKYRAEEYRAELQQYATNPELGIQITVEELADNNHRIVNQRGKSDGKFTFTAVEVGDHEICFQTNAGNGWFTSTHVKFHLELSIGHTDDFKSGGGTDKVKDLAQRIEDLNARLQDIRREQVFQREREAEFRNVSEKTNARVVRLSIVQLFVLAATCAWQLTHLQTFFTKQKLV</sequence>
<comment type="similarity">
    <text evidence="2 7">Belongs to the EMP24/GP25L family.</text>
</comment>
<evidence type="ECO:0000256" key="4">
    <source>
        <dbReference type="ARBA" id="ARBA00022729"/>
    </source>
</evidence>
<accession>A0A1Y2FC36</accession>
<dbReference type="STRING" id="56484.A0A1Y2FC36"/>
<dbReference type="SMART" id="SM01190">
    <property type="entry name" value="EMP24_GP25L"/>
    <property type="match status" value="1"/>
</dbReference>
<dbReference type="InterPro" id="IPR015720">
    <property type="entry name" value="Emp24-like"/>
</dbReference>
<evidence type="ECO:0000313" key="12">
    <source>
        <dbReference type="Proteomes" id="UP000193685"/>
    </source>
</evidence>
<keyword evidence="4 9" id="KW-0732">Signal</keyword>
<evidence type="ECO:0000313" key="11">
    <source>
        <dbReference type="EMBL" id="ORY81490.1"/>
    </source>
</evidence>
<evidence type="ECO:0000256" key="9">
    <source>
        <dbReference type="SAM" id="SignalP"/>
    </source>
</evidence>
<dbReference type="OrthoDB" id="3427at2759"/>
<organism evidence="11 12">
    <name type="scientific">Protomyces lactucae-debilis</name>
    <dbReference type="NCBI Taxonomy" id="2754530"/>
    <lineage>
        <taxon>Eukaryota</taxon>
        <taxon>Fungi</taxon>
        <taxon>Dikarya</taxon>
        <taxon>Ascomycota</taxon>
        <taxon>Taphrinomycotina</taxon>
        <taxon>Taphrinomycetes</taxon>
        <taxon>Taphrinales</taxon>
        <taxon>Protomycetaceae</taxon>
        <taxon>Protomyces</taxon>
    </lineage>
</organism>
<dbReference type="GO" id="GO:0016020">
    <property type="term" value="C:membrane"/>
    <property type="evidence" value="ECO:0007669"/>
    <property type="project" value="UniProtKB-SubCell"/>
</dbReference>
<dbReference type="PANTHER" id="PTHR22811">
    <property type="entry name" value="TRANSMEMBRANE EMP24 DOMAIN-CONTAINING PROTEIN"/>
    <property type="match status" value="1"/>
</dbReference>
<dbReference type="OMA" id="GATCAWQ"/>
<dbReference type="Pfam" id="PF01105">
    <property type="entry name" value="EMP24_GP25L"/>
    <property type="match status" value="1"/>
</dbReference>
<dbReference type="EMBL" id="MCFI01000011">
    <property type="protein sequence ID" value="ORY81490.1"/>
    <property type="molecule type" value="Genomic_DNA"/>
</dbReference>
<keyword evidence="6" id="KW-0472">Membrane</keyword>
<evidence type="ECO:0000259" key="10">
    <source>
        <dbReference type="PROSITE" id="PS50866"/>
    </source>
</evidence>
<name>A0A1Y2FC36_PROLT</name>
<evidence type="ECO:0000256" key="3">
    <source>
        <dbReference type="ARBA" id="ARBA00022692"/>
    </source>
</evidence>
<feature type="signal peptide" evidence="9">
    <location>
        <begin position="1"/>
        <end position="15"/>
    </location>
</feature>
<keyword evidence="8" id="KW-0175">Coiled coil</keyword>
<dbReference type="Proteomes" id="UP000193685">
    <property type="component" value="Unassembled WGS sequence"/>
</dbReference>
<dbReference type="RefSeq" id="XP_040724866.1">
    <property type="nucleotide sequence ID" value="XM_040871948.1"/>
</dbReference>
<evidence type="ECO:0000256" key="7">
    <source>
        <dbReference type="RuleBase" id="RU003827"/>
    </source>
</evidence>
<dbReference type="GeneID" id="63788547"/>
<gene>
    <name evidence="11" type="ORF">BCR37DRAFT_402875</name>
</gene>
<feature type="domain" description="GOLD" evidence="10">
    <location>
        <begin position="25"/>
        <end position="121"/>
    </location>
</feature>
<evidence type="ECO:0000256" key="6">
    <source>
        <dbReference type="ARBA" id="ARBA00023136"/>
    </source>
</evidence>
<dbReference type="InterPro" id="IPR009038">
    <property type="entry name" value="GOLD_dom"/>
</dbReference>
<evidence type="ECO:0000256" key="5">
    <source>
        <dbReference type="ARBA" id="ARBA00022989"/>
    </source>
</evidence>
<keyword evidence="5" id="KW-1133">Transmembrane helix</keyword>
<feature type="coiled-coil region" evidence="8">
    <location>
        <begin position="138"/>
        <end position="165"/>
    </location>
</feature>